<evidence type="ECO:0000313" key="2">
    <source>
        <dbReference type="EMBL" id="RNB90196.1"/>
    </source>
</evidence>
<gene>
    <name evidence="2" type="ORF">EDM59_01765</name>
</gene>
<dbReference type="RefSeq" id="WP_122922062.1">
    <property type="nucleotide sequence ID" value="NZ_RHHU01000002.1"/>
</dbReference>
<dbReference type="InterPro" id="IPR010359">
    <property type="entry name" value="IrrE_HExxH"/>
</dbReference>
<dbReference type="EMBL" id="RHHU01000002">
    <property type="protein sequence ID" value="RNB90196.1"/>
    <property type="molecule type" value="Genomic_DNA"/>
</dbReference>
<name>A0A3M8DPX6_9BACL</name>
<evidence type="ECO:0000313" key="3">
    <source>
        <dbReference type="Proteomes" id="UP000269573"/>
    </source>
</evidence>
<dbReference type="Gene3D" id="1.10.10.2910">
    <property type="match status" value="1"/>
</dbReference>
<sequence>MLHFYYKTFLENKVEVLYRSHNILSPDHIDIDLIADVFGITIVSLPGAKEEGIWDDYRAAVFLNANKPSIESREAFFHELSHILLHTGNQLSMNRGLLELQEEQANHFQLYAALPFYMIQQIHLPSHEADIIHVLSSEFRVTHQLARKRWEQIQRRVFSGKQQLKFENEVRNQYRRADPSNWSDETKSLYELAIHRKQQKELHAK</sequence>
<dbReference type="Pfam" id="PF06114">
    <property type="entry name" value="Peptidase_M78"/>
    <property type="match status" value="1"/>
</dbReference>
<reference evidence="2 3" key="1">
    <citation type="submission" date="2018-10" db="EMBL/GenBank/DDBJ databases">
        <title>Phylogenomics of Brevibacillus.</title>
        <authorList>
            <person name="Dunlap C."/>
        </authorList>
    </citation>
    <scope>NUCLEOTIDE SEQUENCE [LARGE SCALE GENOMIC DNA]</scope>
    <source>
        <strain evidence="2 3">JCM 15774</strain>
    </source>
</reference>
<keyword evidence="3" id="KW-1185">Reference proteome</keyword>
<organism evidence="2 3">
    <name type="scientific">Brevibacillus nitrificans</name>
    <dbReference type="NCBI Taxonomy" id="651560"/>
    <lineage>
        <taxon>Bacteria</taxon>
        <taxon>Bacillati</taxon>
        <taxon>Bacillota</taxon>
        <taxon>Bacilli</taxon>
        <taxon>Bacillales</taxon>
        <taxon>Paenibacillaceae</taxon>
        <taxon>Brevibacillus</taxon>
    </lineage>
</organism>
<dbReference type="Proteomes" id="UP000269573">
    <property type="component" value="Unassembled WGS sequence"/>
</dbReference>
<proteinExistence type="predicted"/>
<comment type="caution">
    <text evidence="2">The sequence shown here is derived from an EMBL/GenBank/DDBJ whole genome shotgun (WGS) entry which is preliminary data.</text>
</comment>
<dbReference type="AlphaFoldDB" id="A0A3M8DPX6"/>
<protein>
    <submittedName>
        <fullName evidence="2">ImmA/IrrE family metallo-endopeptidase</fullName>
    </submittedName>
</protein>
<evidence type="ECO:0000259" key="1">
    <source>
        <dbReference type="Pfam" id="PF06114"/>
    </source>
</evidence>
<feature type="domain" description="IrrE N-terminal-like" evidence="1">
    <location>
        <begin position="35"/>
        <end position="150"/>
    </location>
</feature>
<accession>A0A3M8DPX6</accession>